<protein>
    <recommendedName>
        <fullName evidence="9">G-protein coupled receptors family 1 profile domain-containing protein</fullName>
    </recommendedName>
</protein>
<keyword evidence="2 8" id="KW-0812">Transmembrane</keyword>
<comment type="caution">
    <text evidence="10">The sequence shown here is derived from an EMBL/GenBank/DDBJ whole genome shotgun (WGS) entry which is preliminary data.</text>
</comment>
<keyword evidence="5 8" id="KW-0472">Membrane</keyword>
<proteinExistence type="predicted"/>
<dbReference type="GO" id="GO:0004930">
    <property type="term" value="F:G protein-coupled receptor activity"/>
    <property type="evidence" value="ECO:0007669"/>
    <property type="project" value="UniProtKB-KW"/>
</dbReference>
<reference evidence="10" key="1">
    <citation type="submission" date="2023-10" db="EMBL/GenBank/DDBJ databases">
        <title>Genome assembly of Pristionchus species.</title>
        <authorList>
            <person name="Yoshida K."/>
            <person name="Sommer R.J."/>
        </authorList>
    </citation>
    <scope>NUCLEOTIDE SEQUENCE</scope>
    <source>
        <strain evidence="10">RS0144</strain>
    </source>
</reference>
<evidence type="ECO:0000256" key="6">
    <source>
        <dbReference type="ARBA" id="ARBA00023170"/>
    </source>
</evidence>
<comment type="subcellular location">
    <subcellularLocation>
        <location evidence="1">Membrane</location>
        <topology evidence="1">Multi-pass membrane protein</topology>
    </subcellularLocation>
</comment>
<feature type="transmembrane region" description="Helical" evidence="8">
    <location>
        <begin position="238"/>
        <end position="256"/>
    </location>
</feature>
<evidence type="ECO:0000256" key="8">
    <source>
        <dbReference type="SAM" id="Phobius"/>
    </source>
</evidence>
<evidence type="ECO:0000256" key="2">
    <source>
        <dbReference type="ARBA" id="ARBA00022692"/>
    </source>
</evidence>
<dbReference type="GO" id="GO:0005886">
    <property type="term" value="C:plasma membrane"/>
    <property type="evidence" value="ECO:0007669"/>
    <property type="project" value="TreeGrafter"/>
</dbReference>
<keyword evidence="6" id="KW-0675">Receptor</keyword>
<dbReference type="Pfam" id="PF00001">
    <property type="entry name" value="7tm_1"/>
    <property type="match status" value="2"/>
</dbReference>
<evidence type="ECO:0000256" key="7">
    <source>
        <dbReference type="ARBA" id="ARBA00023224"/>
    </source>
</evidence>
<organism evidence="10 11">
    <name type="scientific">Pristionchus entomophagus</name>
    <dbReference type="NCBI Taxonomy" id="358040"/>
    <lineage>
        <taxon>Eukaryota</taxon>
        <taxon>Metazoa</taxon>
        <taxon>Ecdysozoa</taxon>
        <taxon>Nematoda</taxon>
        <taxon>Chromadorea</taxon>
        <taxon>Rhabditida</taxon>
        <taxon>Rhabditina</taxon>
        <taxon>Diplogasteromorpha</taxon>
        <taxon>Diplogasteroidea</taxon>
        <taxon>Neodiplogasteridae</taxon>
        <taxon>Pristionchus</taxon>
    </lineage>
</organism>
<evidence type="ECO:0000256" key="4">
    <source>
        <dbReference type="ARBA" id="ARBA00023040"/>
    </source>
</evidence>
<feature type="domain" description="G-protein coupled receptors family 1 profile" evidence="9">
    <location>
        <begin position="62"/>
        <end position="184"/>
    </location>
</feature>
<evidence type="ECO:0000259" key="9">
    <source>
        <dbReference type="PROSITE" id="PS50262"/>
    </source>
</evidence>
<feature type="transmembrane region" description="Helical" evidence="8">
    <location>
        <begin position="46"/>
        <end position="71"/>
    </location>
</feature>
<dbReference type="InterPro" id="IPR000276">
    <property type="entry name" value="GPCR_Rhodpsn"/>
</dbReference>
<dbReference type="AlphaFoldDB" id="A0AAV5UIV4"/>
<dbReference type="InterPro" id="IPR017452">
    <property type="entry name" value="GPCR_Rhodpsn_7TM"/>
</dbReference>
<dbReference type="Gene3D" id="1.20.1070.10">
    <property type="entry name" value="Rhodopsin 7-helix transmembrane proteins"/>
    <property type="match status" value="2"/>
</dbReference>
<evidence type="ECO:0000256" key="3">
    <source>
        <dbReference type="ARBA" id="ARBA00022989"/>
    </source>
</evidence>
<accession>A0AAV5UIV4</accession>
<dbReference type="EMBL" id="BTSX01000006">
    <property type="protein sequence ID" value="GMT05790.1"/>
    <property type="molecule type" value="Genomic_DNA"/>
</dbReference>
<gene>
    <name evidence="10" type="ORF">PENTCL1PPCAC_27964</name>
</gene>
<dbReference type="PANTHER" id="PTHR45695:SF9">
    <property type="entry name" value="LEUCOKININ RECEPTOR"/>
    <property type="match status" value="1"/>
</dbReference>
<dbReference type="CDD" id="cd00637">
    <property type="entry name" value="7tm_classA_rhodopsin-like"/>
    <property type="match status" value="1"/>
</dbReference>
<dbReference type="PANTHER" id="PTHR45695">
    <property type="entry name" value="LEUCOKININ RECEPTOR-RELATED"/>
    <property type="match status" value="1"/>
</dbReference>
<feature type="transmembrane region" description="Helical" evidence="8">
    <location>
        <begin position="172"/>
        <end position="194"/>
    </location>
</feature>
<evidence type="ECO:0000256" key="5">
    <source>
        <dbReference type="ARBA" id="ARBA00023136"/>
    </source>
</evidence>
<keyword evidence="11" id="KW-1185">Reference proteome</keyword>
<sequence length="353" mass="40534">MKSVMDEDFFDLPDDFNLTSFPENLFADMESEFRNHFTDMDDSHSLVLVVFYIIFTLCGLLANVLFCIVVLRCKKLHNVTHMLMTNLACCNIVFLLFYPAYLMNTYIFAYLDWQFGTFMCKVCLSVIYISSTGPYIYYSEVVVQKTTVKCGCTMEPSRVYFGFMSMTMLTIVFQYIIPLMIIIPAYAHIAHFLYSRQPIGEQSREKQQKHIRRKRRLLGTLMAIVALLTAAYNIDTFIYSTIITLLGVTGIPICFLNNDLFRKQLFALLSCIIPERFRNGINIDRTDIPNNATALLHATDVEMDGDSRMATSVRSSRRGTPVDIALMPNHSAVHVMFQDQKPRALPKIKIEQP</sequence>
<dbReference type="PRINTS" id="PR00237">
    <property type="entry name" value="GPCRRHODOPSN"/>
</dbReference>
<keyword evidence="7" id="KW-0807">Transducer</keyword>
<feature type="transmembrane region" description="Helical" evidence="8">
    <location>
        <begin position="215"/>
        <end position="232"/>
    </location>
</feature>
<keyword evidence="4" id="KW-0297">G-protein coupled receptor</keyword>
<dbReference type="Proteomes" id="UP001432027">
    <property type="component" value="Unassembled WGS sequence"/>
</dbReference>
<evidence type="ECO:0000256" key="1">
    <source>
        <dbReference type="ARBA" id="ARBA00004141"/>
    </source>
</evidence>
<keyword evidence="3 8" id="KW-1133">Transmembrane helix</keyword>
<dbReference type="SUPFAM" id="SSF81321">
    <property type="entry name" value="Family A G protein-coupled receptor-like"/>
    <property type="match status" value="1"/>
</dbReference>
<evidence type="ECO:0000313" key="11">
    <source>
        <dbReference type="Proteomes" id="UP001432027"/>
    </source>
</evidence>
<evidence type="ECO:0000313" key="10">
    <source>
        <dbReference type="EMBL" id="GMT05790.1"/>
    </source>
</evidence>
<name>A0AAV5UIV4_9BILA</name>
<dbReference type="PROSITE" id="PS50262">
    <property type="entry name" value="G_PROTEIN_RECEP_F1_2"/>
    <property type="match status" value="1"/>
</dbReference>